<proteinExistence type="predicted"/>
<gene>
    <name evidence="2" type="ORF">NCTC12965_03963</name>
</gene>
<organism evidence="2">
    <name type="scientific">Serratia fonticola</name>
    <dbReference type="NCBI Taxonomy" id="47917"/>
    <lineage>
        <taxon>Bacteria</taxon>
        <taxon>Pseudomonadati</taxon>
        <taxon>Pseudomonadota</taxon>
        <taxon>Gammaproteobacteria</taxon>
        <taxon>Enterobacterales</taxon>
        <taxon>Yersiniaceae</taxon>
        <taxon>Serratia</taxon>
    </lineage>
</organism>
<dbReference type="EMBL" id="CABEEZ010000088">
    <property type="protein sequence ID" value="VTR36694.1"/>
    <property type="molecule type" value="Genomic_DNA"/>
</dbReference>
<protein>
    <recommendedName>
        <fullName evidence="1">Transposase IS66 central domain-containing protein</fullName>
    </recommendedName>
</protein>
<dbReference type="Pfam" id="PF03050">
    <property type="entry name" value="DDE_Tnp_IS66"/>
    <property type="match status" value="1"/>
</dbReference>
<evidence type="ECO:0000313" key="2">
    <source>
        <dbReference type="EMBL" id="VTR36694.1"/>
    </source>
</evidence>
<dbReference type="InterPro" id="IPR004291">
    <property type="entry name" value="Transposase_IS66_central"/>
</dbReference>
<sequence length="109" mass="11992">MNLDARLASIALDELRSLVLKLLADLEQWTPIYHSTVTTHGVNLPRSTLAAVSGSALTPLAQVPHQDLSQYLVMHADETPLSILDPTRQPVAYITTLEADRLRLPIKAQ</sequence>
<name>A0A4U9V1Y8_SERFO</name>
<evidence type="ECO:0000259" key="1">
    <source>
        <dbReference type="Pfam" id="PF03050"/>
    </source>
</evidence>
<reference evidence="2" key="1">
    <citation type="submission" date="2019-05" db="EMBL/GenBank/DDBJ databases">
        <authorList>
            <consortium name="Pathogen Informatics"/>
        </authorList>
    </citation>
    <scope>NUCLEOTIDE SEQUENCE [LARGE SCALE GENOMIC DNA]</scope>
    <source>
        <strain evidence="2">NCTC12965</strain>
    </source>
</reference>
<dbReference type="AlphaFoldDB" id="A0A4U9V1Y8"/>
<feature type="domain" description="Transposase IS66 central" evidence="1">
    <location>
        <begin position="34"/>
        <end position="89"/>
    </location>
</feature>
<accession>A0A4U9V1Y8</accession>